<evidence type="ECO:0000313" key="2">
    <source>
        <dbReference type="Proteomes" id="UP000653411"/>
    </source>
</evidence>
<evidence type="ECO:0000313" key="1">
    <source>
        <dbReference type="EMBL" id="GGN39072.1"/>
    </source>
</evidence>
<accession>A0A918CWJ0</accession>
<dbReference type="AntiFam" id="ANF00178">
    <property type="entry name" value="Shadow ORF (opposite dhbF)"/>
</dbReference>
<proteinExistence type="predicted"/>
<keyword evidence="2" id="KW-1185">Reference proteome</keyword>
<reference evidence="1" key="2">
    <citation type="submission" date="2020-09" db="EMBL/GenBank/DDBJ databases">
        <authorList>
            <person name="Sun Q."/>
            <person name="Zhou Y."/>
        </authorList>
    </citation>
    <scope>NUCLEOTIDE SEQUENCE</scope>
    <source>
        <strain evidence="1">CGMCC 4.7110</strain>
    </source>
</reference>
<organism evidence="1 2">
    <name type="scientific">Streptomyces fuscichromogenes</name>
    <dbReference type="NCBI Taxonomy" id="1324013"/>
    <lineage>
        <taxon>Bacteria</taxon>
        <taxon>Bacillati</taxon>
        <taxon>Actinomycetota</taxon>
        <taxon>Actinomycetes</taxon>
        <taxon>Kitasatosporales</taxon>
        <taxon>Streptomycetaceae</taxon>
        <taxon>Streptomyces</taxon>
    </lineage>
</organism>
<dbReference type="EMBL" id="BMML01000029">
    <property type="protein sequence ID" value="GGN39072.1"/>
    <property type="molecule type" value="Genomic_DNA"/>
</dbReference>
<dbReference type="Proteomes" id="UP000653411">
    <property type="component" value="Unassembled WGS sequence"/>
</dbReference>
<protein>
    <submittedName>
        <fullName evidence="1">Uncharacterized protein</fullName>
    </submittedName>
</protein>
<sequence length="123" mass="12552">MGVVGDDHGGAAVGEDVLQLGGGHPGVDRHADAACADHGEVALHHLHAVAQQHRHPVAGPQPRLCEVSGQPTGARLQLGVADGPVGVPEGDLVAESSALFPQEFMEGTNQFGAQHATHTSLRA</sequence>
<gene>
    <name evidence="1" type="ORF">GCM10011578_085200</name>
</gene>
<name>A0A918CWJ0_9ACTN</name>
<reference evidence="1" key="1">
    <citation type="journal article" date="2014" name="Int. J. Syst. Evol. Microbiol.">
        <title>Complete genome sequence of Corynebacterium casei LMG S-19264T (=DSM 44701T), isolated from a smear-ripened cheese.</title>
        <authorList>
            <consortium name="US DOE Joint Genome Institute (JGI-PGF)"/>
            <person name="Walter F."/>
            <person name="Albersmeier A."/>
            <person name="Kalinowski J."/>
            <person name="Ruckert C."/>
        </authorList>
    </citation>
    <scope>NUCLEOTIDE SEQUENCE</scope>
    <source>
        <strain evidence="1">CGMCC 4.7110</strain>
    </source>
</reference>
<comment type="caution">
    <text evidence="1">The sequence shown here is derived from an EMBL/GenBank/DDBJ whole genome shotgun (WGS) entry which is preliminary data.</text>
</comment>
<dbReference type="AlphaFoldDB" id="A0A918CWJ0"/>